<evidence type="ECO:0000256" key="3">
    <source>
        <dbReference type="SAM" id="SignalP"/>
    </source>
</evidence>
<protein>
    <submittedName>
        <fullName evidence="4">Normocyte binding protein Xa</fullName>
    </submittedName>
</protein>
<evidence type="ECO:0000256" key="2">
    <source>
        <dbReference type="SAM" id="MobiDB-lite"/>
    </source>
</evidence>
<dbReference type="VEuPathDB" id="PlasmoDB:PKNOH_S140291000"/>
<accession>C1IW26</accession>
<feature type="region of interest" description="Disordered" evidence="2">
    <location>
        <begin position="2697"/>
        <end position="2718"/>
    </location>
</feature>
<keyword evidence="1" id="KW-0175">Coiled coil</keyword>
<dbReference type="SMR" id="C1IW26"/>
<feature type="region of interest" description="Disordered" evidence="2">
    <location>
        <begin position="2641"/>
        <end position="2678"/>
    </location>
</feature>
<feature type="signal peptide" evidence="3">
    <location>
        <begin position="1"/>
        <end position="27"/>
    </location>
</feature>
<reference evidence="4" key="1">
    <citation type="journal article" date="2009" name="Mol. Biochem. Parasitol.">
        <title>The reticulocyte binding-like proteins of P. knowlesi locate to the micronemes of merozoites and define two new members of this invasion ligand family.</title>
        <authorList>
            <person name="Meyer E.V."/>
            <person name="Semenya A.A."/>
            <person name="Okenu D.M."/>
            <person name="Dluzewski A.R."/>
            <person name="Bannister L.H."/>
            <person name="Barnwell J.W."/>
            <person name="Galinski M.R."/>
        </authorList>
    </citation>
    <scope>NUCLEOTIDE SEQUENCE</scope>
</reference>
<name>C1IW26_PLAKN</name>
<sequence length="2788" mass="324773">MKKNGLWGASFGVLILLMGASWEQVISESNKQQKEETNSSVNYYWGGRNDSGYPRRKRKNLQKHSLFPGKEEYRKSNTPSGKSGNESELYRKNSLIHVGDGTFGRKPSRYAYIKRNNEDNFYRNASSTKDANNRLNGIISSFLQNMKAPTIDRILDYYEIVNNKGELVFSLESYYVDIYTCEEIVNSIKRKGSTNSRDNPGDEDPEKKGDKDNNHNSGDKEDSMIKKLYDNMELLRMSCFSIKSELQGKINSLEYAQTEGNEQVSGTSNSKTYKLIEDEYVNCLKNNSENAKMIISNTMKSIEEEYGKIFCPKECNSAVYFENARSYISYVSNNTDVWYNSNISDAKEFLKSAKSIVSIIEREMRSSNMLSSIKFLQNEISNIINNYNYHFENIKKAISNIKKHENYDKPSNLDKNTLVGKSLDLAKNMSLYKFNNEMFKKMKELYDFKSNKFKRIFTFLADALKDEINLFTESMIYEEKYNSIMVDWKVIWEYVVGEYNKNLNAIQSYEGNENVEVIIVRNKIKERLGTFKSMADELQGLFNIIELKYVIIKSEKSLVEELKNDFKKDEKGEYKFDDIIKLMEQVNSKMNTVQASSNIVNSTYSNIKSIELKIQDLVSSIYEHMNEIEDLKVRGSTKNYISDEMKSEMLFIMENIIKLKEILPLEKRADENIKEIDELIMGTPLDMEKIIDKKSYAYNNIKMIIKDIYKDNLNKIVQEISRNMGNYTDSIDNSNSEDELDEVLKGIKVDYEKIKSMKYDDIPESVENITNLLKIISDAREEILKIKFGETNKKLTNSLEQLKSVYDKLKVSIAEYTAEKRKIEEDKAVILKREEEFFGKVYDKDDDMLDVKDAYTNFLKHKDNFFKNRNNVFGEFHTTKEALKVVRINFLYYISMPEKYNIIYQKENENYKELIKEINDKYIDTKLEEYESDFKRNNKLCDSIIKEVDQSNKNLHNLEILNRSIKECTIDKDMVEELIRKNNSLKEEIISERNEIEKDNFMEQNVKINLIVKLNDANITQSRKLNDNNLTNLKTQMKNIVDFYTRSKEKYKELNETELKKIKENDEWKKAKELIYTLNVEYEILKKQADDLISSGNSEIIKSISNRIVEKDKEINEQVEKDVNSLDQIIAKSKSPIFVRDINHYKNHQNKEKANQINAKVEAFVVKIGTRKDTLNKIKANSNQYLEEANGKKNENIEFKAKEKAMKELYEKVRDTSEELNKTLKEIHTLKDLQNIELEFEKSEIHDMVNQIISEEQKSEHEIGEINSYINTIDEMKKAKSAEEPLDAPLFVYTEFYEKAVSSHKIIKGLFKEATELNGKCENNESIKEVKEIKKKIDGYLRTILTNNIILHEALEDIKIVKEMLLNMNIPEIARLIEKYAAEVEKYSTLLKTEETKSNTLIEELNKNLENASNLKKKINKNLPIEQIDEVVKEVMKYKDAIAEREDEMNTYLKKSKEYRDNASLYYRNASSRKNKLEYLKKRGKDDVEQIDMDKVNASVEQCMTLVNKAAESEEVIRKHGERYMEYEGKMNSLINEISVLQIRTIYAKRKDEASNIMGEIQQLHTDMGKKLKESEEKLAKCKSESSIDEKAYILNNEKSKTAYMNVKLNLELIQSNLRQIKNVKESMNNILEKSTNLKNSILGASIIENNNSVDVLKKEEVHYMQYLKNIENEKKRMMDEKSNVDVIHDNVLKIEKELEKSKINYEEGILKLAKEKADEKKKLIEASMESLNSQEAYFTEMFNESYMQLYNIKEKFTGYKKSMKDLYDEFVKSYKVIETNAGKVAEGVVKYEEAKILREGAQKEQININNKEETAKTNLQKMKQDEFMNFLFHTREYVDKTRKTCEEVNTKVGEGHGDIKKIITRIGKLGKQENIFDILKKVEEKNNKMKEISRQCNTNEANNAFGKMIEASNFMGIKILRTLGSELSPGMELEKTSQTNSTLKFESEVEIKPENDAKLDAYVNLQTTYGYIQKIFNDSEEIDKKQEEMDGWLREVKNKCHDIKSYNELKIKINYTKYKGSNVLNKINGAFGKYAELEAITCSIEDDNKIIDNSEITKLRELSDTYNRKKKDQVFKSQINEVNEEFQGIKGNIDKLGEQFETVEKSESPSEKRIDVNSVIPEISEKLYSMNRKIRTTITNLNGLLEEGKTCEKSFYASMIAGISSQMSNDLILINNQKEEAEKYVEYIKKNSNLMIDDIDELNKYIDSNKINNYQLNILEEVIKSAADLSENEKEAAGIDNDIKKELVDVSGDFEMNSLNSSKAKIMEHYKKMKDKIKNIDDIRKNIKLLKLKEMESRSDKYLEIAGNFKNVLDSQITRLLDYDVVLQDMKKKLTENEEELKGINTTYTLQSIQKFNNVCNNIETNMQKIHDVEESNNNEEKQVNAYIENISHLISRGKGLLTDLDDYDAISNSETKELTDYTTKEYIENIKRKVNNGIEEFQNVLNRIEENKSKIEYNKNLNEGIYEIWKRANAIKENFSENLPENDNYFKLEEYVKDIKIILNEIDGDGKIEAYIENISQRIQEQIKHAHNNGNIESILEAKKNIESYNEEARKKLQSMKTAHDEILLKKKDMDNIFSIISVSKKNGAYINAKAYIKEVDDLFDKLNADIHKLETFINETKLKINLLEEEEVKLKTENAVTSNLNEQSENTSRDGDDEQLSEVTQNPENSEYSSTNSLHNVYELEENDQYDANHFDDNAKEESDDGSYNSSEKSSGEGFRYAAGITVAFFICSTAGYTVFTYNNDEVEEADFEKDREYFEYDIYSNKRDEEEIIEVTFDESNEYI</sequence>
<keyword evidence="3" id="KW-0732">Signal</keyword>
<feature type="compositionally biased region" description="Basic and acidic residues" evidence="2">
    <location>
        <begin position="205"/>
        <end position="223"/>
    </location>
</feature>
<proteinExistence type="predicted"/>
<dbReference type="VEuPathDB" id="PlasmoDB:PKA1H_140078500"/>
<feature type="coiled-coil region" evidence="1">
    <location>
        <begin position="2538"/>
        <end position="2572"/>
    </location>
</feature>
<evidence type="ECO:0000313" key="4">
    <source>
        <dbReference type="EMBL" id="ACJ54535.1"/>
    </source>
</evidence>
<feature type="compositionally biased region" description="Polar residues" evidence="2">
    <location>
        <begin position="2642"/>
        <end position="2653"/>
    </location>
</feature>
<feature type="coiled-coil region" evidence="1">
    <location>
        <begin position="1175"/>
        <end position="1233"/>
    </location>
</feature>
<feature type="coiled-coil region" evidence="1">
    <location>
        <begin position="2328"/>
        <end position="2391"/>
    </location>
</feature>
<evidence type="ECO:0000256" key="1">
    <source>
        <dbReference type="SAM" id="Coils"/>
    </source>
</evidence>
<organism evidence="4">
    <name type="scientific">Plasmodium knowlesi</name>
    <dbReference type="NCBI Taxonomy" id="5850"/>
    <lineage>
        <taxon>Eukaryota</taxon>
        <taxon>Sar</taxon>
        <taxon>Alveolata</taxon>
        <taxon>Apicomplexa</taxon>
        <taxon>Aconoidasida</taxon>
        <taxon>Haemosporida</taxon>
        <taxon>Plasmodiidae</taxon>
        <taxon>Plasmodium</taxon>
        <taxon>Plasmodium (Plasmodium)</taxon>
    </lineage>
</organism>
<feature type="coiled-coil region" evidence="1">
    <location>
        <begin position="792"/>
        <end position="833"/>
    </location>
</feature>
<feature type="coiled-coil region" evidence="1">
    <location>
        <begin position="901"/>
        <end position="928"/>
    </location>
</feature>
<feature type="coiled-coil region" evidence="1">
    <location>
        <begin position="2433"/>
        <end position="2460"/>
    </location>
</feature>
<dbReference type="EMBL" id="EU867791">
    <property type="protein sequence ID" value="ACJ54535.1"/>
    <property type="molecule type" value="Genomic_DNA"/>
</dbReference>
<feature type="region of interest" description="Disordered" evidence="2">
    <location>
        <begin position="29"/>
        <end position="89"/>
    </location>
</feature>
<feature type="coiled-coil region" evidence="1">
    <location>
        <begin position="1377"/>
        <end position="1462"/>
    </location>
</feature>
<feature type="chain" id="PRO_5002910737" evidence="3">
    <location>
        <begin position="28"/>
        <end position="2788"/>
    </location>
</feature>
<feature type="compositionally biased region" description="Polar residues" evidence="2">
    <location>
        <begin position="76"/>
        <end position="86"/>
    </location>
</feature>
<feature type="compositionally biased region" description="Polar residues" evidence="2">
    <location>
        <begin position="2664"/>
        <end position="2678"/>
    </location>
</feature>
<dbReference type="VEuPathDB" id="PlasmoDB:PKNH_1472300"/>
<feature type="region of interest" description="Disordered" evidence="2">
    <location>
        <begin position="190"/>
        <end position="223"/>
    </location>
</feature>